<organism evidence="2 3">
    <name type="scientific">Pseudahrensia aquimaris</name>
    <dbReference type="NCBI Taxonomy" id="744461"/>
    <lineage>
        <taxon>Bacteria</taxon>
        <taxon>Pseudomonadati</taxon>
        <taxon>Pseudomonadota</taxon>
        <taxon>Alphaproteobacteria</taxon>
        <taxon>Hyphomicrobiales</taxon>
        <taxon>Ahrensiaceae</taxon>
        <taxon>Pseudahrensia</taxon>
    </lineage>
</organism>
<dbReference type="CDD" id="cd00448">
    <property type="entry name" value="YjgF_YER057c_UK114_family"/>
    <property type="match status" value="1"/>
</dbReference>
<dbReference type="GO" id="GO:0016787">
    <property type="term" value="F:hydrolase activity"/>
    <property type="evidence" value="ECO:0007669"/>
    <property type="project" value="UniProtKB-KW"/>
</dbReference>
<accession>A0ABW3FB23</accession>
<comment type="similarity">
    <text evidence="1">Belongs to the RutC family.</text>
</comment>
<evidence type="ECO:0000256" key="1">
    <source>
        <dbReference type="ARBA" id="ARBA00010552"/>
    </source>
</evidence>
<dbReference type="Gene3D" id="3.30.1330.40">
    <property type="entry name" value="RutC-like"/>
    <property type="match status" value="1"/>
</dbReference>
<protein>
    <submittedName>
        <fullName evidence="2">RidA family protein</fullName>
        <ecNumber evidence="2">3.5.-.-</ecNumber>
    </submittedName>
</protein>
<dbReference type="PANTHER" id="PTHR11803">
    <property type="entry name" value="2-IMINOBUTANOATE/2-IMINOPROPANOATE DEAMINASE RIDA"/>
    <property type="match status" value="1"/>
</dbReference>
<keyword evidence="2" id="KW-0378">Hydrolase</keyword>
<dbReference type="EC" id="3.5.-.-" evidence="2"/>
<keyword evidence="3" id="KW-1185">Reference proteome</keyword>
<name>A0ABW3FB23_9HYPH</name>
<comment type="caution">
    <text evidence="2">The sequence shown here is derived from an EMBL/GenBank/DDBJ whole genome shotgun (WGS) entry which is preliminary data.</text>
</comment>
<evidence type="ECO:0000313" key="2">
    <source>
        <dbReference type="EMBL" id="MFD0914923.1"/>
    </source>
</evidence>
<dbReference type="PANTHER" id="PTHR11803:SF58">
    <property type="entry name" value="PROTEIN HMF1-RELATED"/>
    <property type="match status" value="1"/>
</dbReference>
<dbReference type="InterPro" id="IPR035959">
    <property type="entry name" value="RutC-like_sf"/>
</dbReference>
<evidence type="ECO:0000313" key="3">
    <source>
        <dbReference type="Proteomes" id="UP001597101"/>
    </source>
</evidence>
<proteinExistence type="inferred from homology"/>
<gene>
    <name evidence="2" type="ORF">ACFQ14_00720</name>
</gene>
<sequence length="130" mass="13639">MIRTFNPDGMAAPASNYSQGASVPAGARWLHISGQVGASADGTVRDGFEAQLEQCFDNLIDVLKADGMDVSDLVKITVFAVPHGPECVAAYREIRDRYMGSHKPAATFLGSVSLASDGLLVEVEAVAAKA</sequence>
<dbReference type="SUPFAM" id="SSF55298">
    <property type="entry name" value="YjgF-like"/>
    <property type="match status" value="1"/>
</dbReference>
<dbReference type="Pfam" id="PF01042">
    <property type="entry name" value="Ribonuc_L-PSP"/>
    <property type="match status" value="1"/>
</dbReference>
<dbReference type="RefSeq" id="WP_377210778.1">
    <property type="nucleotide sequence ID" value="NZ_JBHTJV010000002.1"/>
</dbReference>
<dbReference type="Proteomes" id="UP001597101">
    <property type="component" value="Unassembled WGS sequence"/>
</dbReference>
<dbReference type="EMBL" id="JBHTJV010000002">
    <property type="protein sequence ID" value="MFD0914923.1"/>
    <property type="molecule type" value="Genomic_DNA"/>
</dbReference>
<reference evidence="3" key="1">
    <citation type="journal article" date="2019" name="Int. J. Syst. Evol. Microbiol.">
        <title>The Global Catalogue of Microorganisms (GCM) 10K type strain sequencing project: providing services to taxonomists for standard genome sequencing and annotation.</title>
        <authorList>
            <consortium name="The Broad Institute Genomics Platform"/>
            <consortium name="The Broad Institute Genome Sequencing Center for Infectious Disease"/>
            <person name="Wu L."/>
            <person name="Ma J."/>
        </authorList>
    </citation>
    <scope>NUCLEOTIDE SEQUENCE [LARGE SCALE GENOMIC DNA]</scope>
    <source>
        <strain evidence="3">CCUG 60023</strain>
    </source>
</reference>
<dbReference type="InterPro" id="IPR006175">
    <property type="entry name" value="YjgF/YER057c/UK114"/>
</dbReference>